<accession>A0A8H8BRI5</accession>
<dbReference type="EMBL" id="JAFJYH010000054">
    <property type="protein sequence ID" value="KAG4422135.1"/>
    <property type="molecule type" value="Genomic_DNA"/>
</dbReference>
<protein>
    <recommendedName>
        <fullName evidence="3">F-box domain-containing protein</fullName>
    </recommendedName>
</protein>
<name>A0A8H8BRI5_9HELO</name>
<evidence type="ECO:0000313" key="2">
    <source>
        <dbReference type="Proteomes" id="UP000664132"/>
    </source>
</evidence>
<reference evidence="1" key="1">
    <citation type="submission" date="2021-02" db="EMBL/GenBank/DDBJ databases">
        <title>Genome sequence Cadophora malorum strain M34.</title>
        <authorList>
            <person name="Stefanovic E."/>
            <person name="Vu D."/>
            <person name="Scully C."/>
            <person name="Dijksterhuis J."/>
            <person name="Roader J."/>
            <person name="Houbraken J."/>
        </authorList>
    </citation>
    <scope>NUCLEOTIDE SEQUENCE</scope>
    <source>
        <strain evidence="1">M34</strain>
    </source>
</reference>
<comment type="caution">
    <text evidence="1">The sequence shown here is derived from an EMBL/GenBank/DDBJ whole genome shotgun (WGS) entry which is preliminary data.</text>
</comment>
<dbReference type="InterPro" id="IPR036047">
    <property type="entry name" value="F-box-like_dom_sf"/>
</dbReference>
<evidence type="ECO:0000313" key="1">
    <source>
        <dbReference type="EMBL" id="KAG4422135.1"/>
    </source>
</evidence>
<dbReference type="SUPFAM" id="SSF81383">
    <property type="entry name" value="F-box domain"/>
    <property type="match status" value="1"/>
</dbReference>
<proteinExistence type="predicted"/>
<evidence type="ECO:0008006" key="3">
    <source>
        <dbReference type="Google" id="ProtNLM"/>
    </source>
</evidence>
<gene>
    <name evidence="1" type="ORF">IFR04_004762</name>
</gene>
<dbReference type="Proteomes" id="UP000664132">
    <property type="component" value="Unassembled WGS sequence"/>
</dbReference>
<sequence>MEDARKTPSKSTSLPTTLLQLLSNTLVLSQTTPYLPPSSLLALGSTCKAFQTLIRDTPVVFRHLDLTKVKSAQFEIAAIDHGGEVWRNVQLDENVTEDDFYGGPLQGIFNTLRRRHILQDVQTLILDGLSVTSDLLSDIIIQDHFNVRILSIRDVQNLNERKLQQALLYAVRPSRPENTPKLRGLYIFGPKDAALAPRYPQRVDDHHRHIAPSDFWSSDGGVVFGPGAQIGAQWNQKSGDTLADELACGADRWYQAGGKVLSKPPSLEWANTMYACQGIISFDAVLCNGPRHSSLGFGDSKPPSPWYQSSGVHLSSRVATHSVGRCFACKKSPEGIARFKQAPMERFPLLAPPPLHSSTIKAAKTPFPGFGDKMLLRCTDCLRSRYCENCHKWWCEDCYEISNHGGFFVPGPAQPWGAAESGNSGLHPEKNVKVHMGLCVEDCLVAEMMSGAGSNGMWG</sequence>
<dbReference type="OrthoDB" id="5345494at2759"/>
<organism evidence="1 2">
    <name type="scientific">Cadophora malorum</name>
    <dbReference type="NCBI Taxonomy" id="108018"/>
    <lineage>
        <taxon>Eukaryota</taxon>
        <taxon>Fungi</taxon>
        <taxon>Dikarya</taxon>
        <taxon>Ascomycota</taxon>
        <taxon>Pezizomycotina</taxon>
        <taxon>Leotiomycetes</taxon>
        <taxon>Helotiales</taxon>
        <taxon>Ploettnerulaceae</taxon>
        <taxon>Cadophora</taxon>
    </lineage>
</organism>
<dbReference type="AlphaFoldDB" id="A0A8H8BRI5"/>
<keyword evidence="2" id="KW-1185">Reference proteome</keyword>